<dbReference type="PANTHER" id="PTHR22943:SF248">
    <property type="entry name" value="SEVEN TM RECEPTOR"/>
    <property type="match status" value="1"/>
</dbReference>
<accession>A0A7I8X412</accession>
<dbReference type="EMBL" id="CAJFCV020000006">
    <property type="protein sequence ID" value="CAG9128569.1"/>
    <property type="molecule type" value="Genomic_DNA"/>
</dbReference>
<feature type="transmembrane region" description="Helical" evidence="1">
    <location>
        <begin position="541"/>
        <end position="566"/>
    </location>
</feature>
<organism evidence="2 3">
    <name type="scientific">Bursaphelenchus xylophilus</name>
    <name type="common">Pinewood nematode worm</name>
    <name type="synonym">Aphelenchoides xylophilus</name>
    <dbReference type="NCBI Taxonomy" id="6326"/>
    <lineage>
        <taxon>Eukaryota</taxon>
        <taxon>Metazoa</taxon>
        <taxon>Ecdysozoa</taxon>
        <taxon>Nematoda</taxon>
        <taxon>Chromadorea</taxon>
        <taxon>Rhabditida</taxon>
        <taxon>Tylenchina</taxon>
        <taxon>Tylenchomorpha</taxon>
        <taxon>Aphelenchoidea</taxon>
        <taxon>Aphelenchoididae</taxon>
        <taxon>Bursaphelenchus</taxon>
    </lineage>
</organism>
<feature type="transmembrane region" description="Helical" evidence="1">
    <location>
        <begin position="349"/>
        <end position="367"/>
    </location>
</feature>
<keyword evidence="1" id="KW-0472">Membrane</keyword>
<gene>
    <name evidence="2" type="ORF">BXYJ_LOCUS13549</name>
</gene>
<feature type="transmembrane region" description="Helical" evidence="1">
    <location>
        <begin position="394"/>
        <end position="415"/>
    </location>
</feature>
<comment type="caution">
    <text evidence="2">The sequence shown here is derived from an EMBL/GenBank/DDBJ whole genome shotgun (WGS) entry which is preliminary data.</text>
</comment>
<feature type="transmembrane region" description="Helical" evidence="1">
    <location>
        <begin position="198"/>
        <end position="217"/>
    </location>
</feature>
<dbReference type="Pfam" id="PF10326">
    <property type="entry name" value="7TM_GPCR_Str"/>
    <property type="match status" value="2"/>
</dbReference>
<feature type="transmembrane region" description="Helical" evidence="1">
    <location>
        <begin position="273"/>
        <end position="296"/>
    </location>
</feature>
<proteinExistence type="predicted"/>
<keyword evidence="3" id="KW-1185">Reference proteome</keyword>
<dbReference type="Proteomes" id="UP000582659">
    <property type="component" value="Unassembled WGS sequence"/>
</dbReference>
<dbReference type="Proteomes" id="UP000659654">
    <property type="component" value="Unassembled WGS sequence"/>
</dbReference>
<reference evidence="2" key="1">
    <citation type="submission" date="2020-09" db="EMBL/GenBank/DDBJ databases">
        <authorList>
            <person name="Kikuchi T."/>
        </authorList>
    </citation>
    <scope>NUCLEOTIDE SEQUENCE</scope>
    <source>
        <strain evidence="2">Ka4C1</strain>
    </source>
</reference>
<name>A0A7I8X412_BURXY</name>
<protein>
    <submittedName>
        <fullName evidence="2">(pine wood nematode) hypothetical protein</fullName>
    </submittedName>
</protein>
<dbReference type="InterPro" id="IPR019428">
    <property type="entry name" value="7TM_GPCR_serpentine_rcpt_Str"/>
</dbReference>
<feature type="transmembrane region" description="Helical" evidence="1">
    <location>
        <begin position="46"/>
        <end position="69"/>
    </location>
</feature>
<feature type="transmembrane region" description="Helical" evidence="1">
    <location>
        <begin position="436"/>
        <end position="458"/>
    </location>
</feature>
<evidence type="ECO:0000313" key="3">
    <source>
        <dbReference type="Proteomes" id="UP000659654"/>
    </source>
</evidence>
<feature type="transmembrane region" description="Helical" evidence="1">
    <location>
        <begin position="13"/>
        <end position="34"/>
    </location>
</feature>
<keyword evidence="1" id="KW-0812">Transmembrane</keyword>
<dbReference type="EMBL" id="CAJFDI010000006">
    <property type="protein sequence ID" value="CAD5233458.1"/>
    <property type="molecule type" value="Genomic_DNA"/>
</dbReference>
<dbReference type="AlphaFoldDB" id="A0A7I8X412"/>
<evidence type="ECO:0000256" key="1">
    <source>
        <dbReference type="SAM" id="Phobius"/>
    </source>
</evidence>
<feature type="transmembrane region" description="Helical" evidence="1">
    <location>
        <begin position="316"/>
        <end position="337"/>
    </location>
</feature>
<dbReference type="PANTHER" id="PTHR22943">
    <property type="entry name" value="7-TRANSMEMBRANE DOMAIN RECEPTOR C.ELEGANS"/>
    <property type="match status" value="1"/>
</dbReference>
<keyword evidence="1" id="KW-1133">Transmembrane helix</keyword>
<feature type="transmembrane region" description="Helical" evidence="1">
    <location>
        <begin position="89"/>
        <end position="112"/>
    </location>
</feature>
<evidence type="ECO:0000313" key="2">
    <source>
        <dbReference type="EMBL" id="CAD5233458.1"/>
    </source>
</evidence>
<feature type="transmembrane region" description="Helical" evidence="1">
    <location>
        <begin position="501"/>
        <end position="520"/>
    </location>
</feature>
<sequence>MSWQDTAADILPYYDYTVGIISYILNCLVIYLAKKQMHKGTAEYKTILYLNCGVDLIFNTFSIITRTLVDVHDGMFFILSSGPLTDVPQPYGAIISFIYSWSYLLTVVTVPIQFLYRYSQLCLKNQITTRQYVLIYGGFILAVILHLMVGFQIYITDPVALKEYEPLMRKNPMFREHMPVFTVVIATSLITQLHMLNSMLLVCVAYSVVVYCAVKTLKRLKETQASLSKGTRAAQRQFTIIMFVQAINPLLMLNLPLCLAYSMTLLNISVNGVVFFVAPVAAFIPIINPLCVIFVIPNFRRVKMSWQDTAANIFPYYEYSVGITSYILNILVIYLARTQMHKRTAEYKIIIYLNCGVDLIFITVSMVTRSVCDVQDGIFFILSTGPLGEIPQPYAAMISVVWSGAFMLTVVTVPIQFLYRYSQLCLKNQITTRQYVLIYGGFISALVVHLVVGFHIYVTDPTALKEYEHLLRRNPMFREHVPVFTAAITISLVTQLHMLNTMLIVCVAYSVAVYCAVKTLKRLNESQDSFSKATRAAQRQFTIIMFVQAINPLVMLNIPICLAYSLTLLNVTLALCRNSQDIERHIAAESQQKVVGGANDTCEKPLNARRRPTTLC</sequence>
<dbReference type="SUPFAM" id="SSF81321">
    <property type="entry name" value="Family A G protein-coupled receptor-like"/>
    <property type="match status" value="2"/>
</dbReference>
<feature type="transmembrane region" description="Helical" evidence="1">
    <location>
        <begin position="133"/>
        <end position="154"/>
    </location>
</feature>